<proteinExistence type="predicted"/>
<comment type="caution">
    <text evidence="2">The sequence shown here is derived from an EMBL/GenBank/DDBJ whole genome shotgun (WGS) entry which is preliminary data.</text>
</comment>
<feature type="region of interest" description="Disordered" evidence="1">
    <location>
        <begin position="241"/>
        <end position="261"/>
    </location>
</feature>
<organism evidence="2 3">
    <name type="scientific">Liparis tanakae</name>
    <name type="common">Tanaka's snailfish</name>
    <dbReference type="NCBI Taxonomy" id="230148"/>
    <lineage>
        <taxon>Eukaryota</taxon>
        <taxon>Metazoa</taxon>
        <taxon>Chordata</taxon>
        <taxon>Craniata</taxon>
        <taxon>Vertebrata</taxon>
        <taxon>Euteleostomi</taxon>
        <taxon>Actinopterygii</taxon>
        <taxon>Neopterygii</taxon>
        <taxon>Teleostei</taxon>
        <taxon>Neoteleostei</taxon>
        <taxon>Acanthomorphata</taxon>
        <taxon>Eupercaria</taxon>
        <taxon>Perciformes</taxon>
        <taxon>Cottioidei</taxon>
        <taxon>Cottales</taxon>
        <taxon>Liparidae</taxon>
        <taxon>Liparis</taxon>
    </lineage>
</organism>
<evidence type="ECO:0000256" key="1">
    <source>
        <dbReference type="SAM" id="MobiDB-lite"/>
    </source>
</evidence>
<keyword evidence="3" id="KW-1185">Reference proteome</keyword>
<reference evidence="2 3" key="1">
    <citation type="submission" date="2019-03" db="EMBL/GenBank/DDBJ databases">
        <title>First draft genome of Liparis tanakae, snailfish: a comprehensive survey of snailfish specific genes.</title>
        <authorList>
            <person name="Kim W."/>
            <person name="Song I."/>
            <person name="Jeong J.-H."/>
            <person name="Kim D."/>
            <person name="Kim S."/>
            <person name="Ryu S."/>
            <person name="Song J.Y."/>
            <person name="Lee S.K."/>
        </authorList>
    </citation>
    <scope>NUCLEOTIDE SEQUENCE [LARGE SCALE GENOMIC DNA]</scope>
    <source>
        <tissue evidence="2">Muscle</tissue>
    </source>
</reference>
<dbReference type="Proteomes" id="UP000314294">
    <property type="component" value="Unassembled WGS sequence"/>
</dbReference>
<gene>
    <name evidence="2" type="ORF">EYF80_022159</name>
</gene>
<protein>
    <submittedName>
        <fullName evidence="2">Uncharacterized protein</fullName>
    </submittedName>
</protein>
<dbReference type="EMBL" id="SRLO01000201">
    <property type="protein sequence ID" value="TNN67590.1"/>
    <property type="molecule type" value="Genomic_DNA"/>
</dbReference>
<dbReference type="AlphaFoldDB" id="A0A4Z2HPR6"/>
<name>A0A4Z2HPR6_9TELE</name>
<evidence type="ECO:0000313" key="2">
    <source>
        <dbReference type="EMBL" id="TNN67590.1"/>
    </source>
</evidence>
<accession>A0A4Z2HPR6</accession>
<feature type="region of interest" description="Disordered" evidence="1">
    <location>
        <begin position="1"/>
        <end position="24"/>
    </location>
</feature>
<sequence>MEGIIWNRGRPGNDGGTAKHKTEHAVDTKPRICHVYYTELEGESPHQPVTSMTTMKARNDFVTLHLPLPRCPCVITTRHVSSVLALSALPKPQRYAWTTVLAIEGVALVLSPDLSSFIIHSSLTLQSCFFKYLLQSPLLLATTPVLHLKAPNASAPPYYRGNIEWSPCDLHMSPIYQGECVIQAIAMAQMLNSETCRVIDLPSCTAWKGLFPSTNSTEMVIFSVSKISLFKLRSATARRKTSSSFRADSSKMAPIRKGKKQKGKEEYITQYFQDFWN</sequence>
<evidence type="ECO:0000313" key="3">
    <source>
        <dbReference type="Proteomes" id="UP000314294"/>
    </source>
</evidence>